<evidence type="ECO:0000256" key="6">
    <source>
        <dbReference type="ARBA" id="ARBA00022801"/>
    </source>
</evidence>
<feature type="domain" description="Subtilisin-like protease fibronectin type-III" evidence="14">
    <location>
        <begin position="656"/>
        <end position="759"/>
    </location>
</feature>
<evidence type="ECO:0000259" key="14">
    <source>
        <dbReference type="Pfam" id="PF17766"/>
    </source>
</evidence>
<evidence type="ECO:0000259" key="13">
    <source>
        <dbReference type="Pfam" id="PF05922"/>
    </source>
</evidence>
<dbReference type="InterPro" id="IPR000209">
    <property type="entry name" value="Peptidase_S8/S53_dom"/>
</dbReference>
<evidence type="ECO:0000259" key="12">
    <source>
        <dbReference type="Pfam" id="PF00082"/>
    </source>
</evidence>
<comment type="similarity">
    <text evidence="2 10">Belongs to the peptidase S8 family.</text>
</comment>
<dbReference type="PANTHER" id="PTHR10795">
    <property type="entry name" value="PROPROTEIN CONVERTASE SUBTILISIN/KEXIN"/>
    <property type="match status" value="1"/>
</dbReference>
<dbReference type="InterPro" id="IPR015500">
    <property type="entry name" value="Peptidase_S8_subtilisin-rel"/>
</dbReference>
<feature type="active site" description="Charge relay system" evidence="9 10">
    <location>
        <position position="148"/>
    </location>
</feature>
<keyword evidence="16" id="KW-1185">Reference proteome</keyword>
<proteinExistence type="inferred from homology"/>
<feature type="domain" description="Inhibitor I9" evidence="13">
    <location>
        <begin position="30"/>
        <end position="114"/>
    </location>
</feature>
<gene>
    <name evidence="15" type="ORF">Salat_0602300</name>
</gene>
<keyword evidence="8" id="KW-0325">Glycoprotein</keyword>
<evidence type="ECO:0000256" key="3">
    <source>
        <dbReference type="ARBA" id="ARBA00022525"/>
    </source>
</evidence>
<dbReference type="Pfam" id="PF05922">
    <property type="entry name" value="Inhibitor_I9"/>
    <property type="match status" value="1"/>
</dbReference>
<dbReference type="GO" id="GO:0006508">
    <property type="term" value="P:proteolysis"/>
    <property type="evidence" value="ECO:0007669"/>
    <property type="project" value="UniProtKB-KW"/>
</dbReference>
<evidence type="ECO:0000256" key="11">
    <source>
        <dbReference type="SAM" id="SignalP"/>
    </source>
</evidence>
<dbReference type="SUPFAM" id="SSF52743">
    <property type="entry name" value="Subtilisin-like"/>
    <property type="match status" value="1"/>
</dbReference>
<dbReference type="Gene3D" id="2.60.40.2310">
    <property type="match status" value="1"/>
</dbReference>
<protein>
    <submittedName>
        <fullName evidence="15">Subtilisin-like protease SBT3</fullName>
    </submittedName>
</protein>
<feature type="active site" description="Charge relay system" evidence="9 10">
    <location>
        <position position="544"/>
    </location>
</feature>
<organism evidence="15 16">
    <name type="scientific">Sesamum alatum</name>
    <dbReference type="NCBI Taxonomy" id="300844"/>
    <lineage>
        <taxon>Eukaryota</taxon>
        <taxon>Viridiplantae</taxon>
        <taxon>Streptophyta</taxon>
        <taxon>Embryophyta</taxon>
        <taxon>Tracheophyta</taxon>
        <taxon>Spermatophyta</taxon>
        <taxon>Magnoliopsida</taxon>
        <taxon>eudicotyledons</taxon>
        <taxon>Gunneridae</taxon>
        <taxon>Pentapetalae</taxon>
        <taxon>asterids</taxon>
        <taxon>lamiids</taxon>
        <taxon>Lamiales</taxon>
        <taxon>Pedaliaceae</taxon>
        <taxon>Sesamum</taxon>
    </lineage>
</organism>
<dbReference type="Gene3D" id="3.40.50.200">
    <property type="entry name" value="Peptidase S8/S53 domain"/>
    <property type="match status" value="1"/>
</dbReference>
<dbReference type="EMBL" id="JACGWO010000002">
    <property type="protein sequence ID" value="KAK4434395.1"/>
    <property type="molecule type" value="Genomic_DNA"/>
</dbReference>
<evidence type="ECO:0000256" key="2">
    <source>
        <dbReference type="ARBA" id="ARBA00011073"/>
    </source>
</evidence>
<evidence type="ECO:0000256" key="4">
    <source>
        <dbReference type="ARBA" id="ARBA00022670"/>
    </source>
</evidence>
<reference evidence="15" key="1">
    <citation type="submission" date="2020-06" db="EMBL/GenBank/DDBJ databases">
        <authorList>
            <person name="Li T."/>
            <person name="Hu X."/>
            <person name="Zhang T."/>
            <person name="Song X."/>
            <person name="Zhang H."/>
            <person name="Dai N."/>
            <person name="Sheng W."/>
            <person name="Hou X."/>
            <person name="Wei L."/>
        </authorList>
    </citation>
    <scope>NUCLEOTIDE SEQUENCE</scope>
    <source>
        <strain evidence="15">3651</strain>
        <tissue evidence="15">Leaf</tissue>
    </source>
</reference>
<keyword evidence="4 10" id="KW-0645">Protease</keyword>
<keyword evidence="5 11" id="KW-0732">Signal</keyword>
<keyword evidence="6 10" id="KW-0378">Hydrolase</keyword>
<dbReference type="AlphaFoldDB" id="A0AAE1YQ92"/>
<evidence type="ECO:0000256" key="8">
    <source>
        <dbReference type="ARBA" id="ARBA00023180"/>
    </source>
</evidence>
<dbReference type="Gene3D" id="3.50.30.30">
    <property type="match status" value="1"/>
</dbReference>
<dbReference type="InterPro" id="IPR045051">
    <property type="entry name" value="SBT"/>
</dbReference>
<accession>A0AAE1YQ92</accession>
<dbReference type="Pfam" id="PF00082">
    <property type="entry name" value="Peptidase_S8"/>
    <property type="match status" value="1"/>
</dbReference>
<evidence type="ECO:0000256" key="10">
    <source>
        <dbReference type="PROSITE-ProRule" id="PRU01240"/>
    </source>
</evidence>
<feature type="chain" id="PRO_5042150523" evidence="11">
    <location>
        <begin position="27"/>
        <end position="767"/>
    </location>
</feature>
<dbReference type="InterPro" id="IPR037045">
    <property type="entry name" value="S8pro/Inhibitor_I9_sf"/>
</dbReference>
<evidence type="ECO:0000256" key="9">
    <source>
        <dbReference type="PIRSR" id="PIRSR615500-1"/>
    </source>
</evidence>
<dbReference type="PROSITE" id="PS00137">
    <property type="entry name" value="SUBTILASE_HIS"/>
    <property type="match status" value="1"/>
</dbReference>
<dbReference type="GO" id="GO:0005576">
    <property type="term" value="C:extracellular region"/>
    <property type="evidence" value="ECO:0007669"/>
    <property type="project" value="UniProtKB-SubCell"/>
</dbReference>
<dbReference type="PROSITE" id="PS00138">
    <property type="entry name" value="SUBTILASE_SER"/>
    <property type="match status" value="1"/>
</dbReference>
<comment type="subcellular location">
    <subcellularLocation>
        <location evidence="1">Secreted</location>
    </subcellularLocation>
</comment>
<feature type="active site" description="Charge relay system" evidence="9 10">
    <location>
        <position position="219"/>
    </location>
</feature>
<sequence length="767" mass="82776">MDLSKAAALILLSWFLFLHHFHHASAKRSVYIVHTDKSSMPKAFSSHNYWYSSMLKSVKSVAQTSSEGQNSEPRMIYTYDNAFHGFSALMTKAELEALKKSPGFISAYADDVVTPDTTRSTEFLSLNPTTGLWPASNYGKDVIIGVVDSGIWPESASFKDDGMTEIPARWKGICQEGEQFNSSSCNKKIIGARYFNEGFRAEAPDLEIGVNSARDNDGHGTHVASIAAGNFVDGVSFFGYAPGTARGVAPHARLAVYKVLWSGGVSSDILAGIDQAVADGVDIISTSLGVQTALLYENPLSIASFGAREKGIMVCVSAGNRGPSVRTIRSGIPWAVVVTSGTVDRWLAGTLTLGNGKTITGWTTFPARATVRHLPLVYNETLSECSSAELLAGAPEQSIIVCNLTSGNTDFSSAMSILPQSNVRAAIIIAEEPGVFRSNLFPFPGVVITPTEAREVINYASRSSAPNASIDFQQTILGTEPRAAPALSDNASRGPGRSYDGILKPDLMAPGVSIVAAYYPDAAEPRIGNNIFLSTDYNILSGTSMACPHVSGTAALLKAAHPDWSPAAIQSAMMTTANPLDNTNQPIKDMGFDYAAALPLGIGSGMVDPNRALDPGLIYDVSHQDLVNLVCSMNFTPEQTQAIIRSSHNCSTPSADLNYPSFVALFSFAERGKMLTRRFRRTVTNVGDGAARYRVKLERPENTTVRIQPQTLVFQKKYEKKSYVLSIRYKADIETQHRDGSLTWIEDNGKHRVRSVIMVSAGADNFE</sequence>
<dbReference type="InterPro" id="IPR022398">
    <property type="entry name" value="Peptidase_S8_His-AS"/>
</dbReference>
<dbReference type="FunFam" id="3.30.70.80:FF:000003">
    <property type="entry name" value="Subtilisin-like protease SBT1.9"/>
    <property type="match status" value="1"/>
</dbReference>
<feature type="domain" description="Peptidase S8/S53" evidence="12">
    <location>
        <begin position="139"/>
        <end position="580"/>
    </location>
</feature>
<dbReference type="InterPro" id="IPR010259">
    <property type="entry name" value="S8pro/Inhibitor_I9"/>
</dbReference>
<dbReference type="InterPro" id="IPR023828">
    <property type="entry name" value="Peptidase_S8_Ser-AS"/>
</dbReference>
<dbReference type="Gene3D" id="3.30.70.80">
    <property type="entry name" value="Peptidase S8 propeptide/proteinase inhibitor I9"/>
    <property type="match status" value="1"/>
</dbReference>
<keyword evidence="3" id="KW-0964">Secreted</keyword>
<dbReference type="CDD" id="cd04852">
    <property type="entry name" value="Peptidases_S8_3"/>
    <property type="match status" value="1"/>
</dbReference>
<dbReference type="Pfam" id="PF17766">
    <property type="entry name" value="fn3_6"/>
    <property type="match status" value="1"/>
</dbReference>
<evidence type="ECO:0000256" key="1">
    <source>
        <dbReference type="ARBA" id="ARBA00004613"/>
    </source>
</evidence>
<evidence type="ECO:0000313" key="16">
    <source>
        <dbReference type="Proteomes" id="UP001293254"/>
    </source>
</evidence>
<dbReference type="PRINTS" id="PR00723">
    <property type="entry name" value="SUBTILISIN"/>
</dbReference>
<dbReference type="InterPro" id="IPR034197">
    <property type="entry name" value="Peptidases_S8_3"/>
</dbReference>
<evidence type="ECO:0000256" key="5">
    <source>
        <dbReference type="ARBA" id="ARBA00022729"/>
    </source>
</evidence>
<dbReference type="InterPro" id="IPR041469">
    <property type="entry name" value="Subtilisin-like_FN3"/>
</dbReference>
<reference evidence="15" key="2">
    <citation type="journal article" date="2024" name="Plant">
        <title>Genomic evolution and insights into agronomic trait innovations of Sesamum species.</title>
        <authorList>
            <person name="Miao H."/>
            <person name="Wang L."/>
            <person name="Qu L."/>
            <person name="Liu H."/>
            <person name="Sun Y."/>
            <person name="Le M."/>
            <person name="Wang Q."/>
            <person name="Wei S."/>
            <person name="Zheng Y."/>
            <person name="Lin W."/>
            <person name="Duan Y."/>
            <person name="Cao H."/>
            <person name="Xiong S."/>
            <person name="Wang X."/>
            <person name="Wei L."/>
            <person name="Li C."/>
            <person name="Ma Q."/>
            <person name="Ju M."/>
            <person name="Zhao R."/>
            <person name="Li G."/>
            <person name="Mu C."/>
            <person name="Tian Q."/>
            <person name="Mei H."/>
            <person name="Zhang T."/>
            <person name="Gao T."/>
            <person name="Zhang H."/>
        </authorList>
    </citation>
    <scope>NUCLEOTIDE SEQUENCE</scope>
    <source>
        <strain evidence="15">3651</strain>
    </source>
</reference>
<dbReference type="FunFam" id="3.40.50.200:FF:000006">
    <property type="entry name" value="Subtilisin-like protease SBT1.5"/>
    <property type="match status" value="1"/>
</dbReference>
<dbReference type="PROSITE" id="PS51892">
    <property type="entry name" value="SUBTILASE"/>
    <property type="match status" value="1"/>
</dbReference>
<evidence type="ECO:0000256" key="7">
    <source>
        <dbReference type="ARBA" id="ARBA00022825"/>
    </source>
</evidence>
<comment type="caution">
    <text evidence="15">The sequence shown here is derived from an EMBL/GenBank/DDBJ whole genome shotgun (WGS) entry which is preliminary data.</text>
</comment>
<keyword evidence="7 10" id="KW-0720">Serine protease</keyword>
<dbReference type="InterPro" id="IPR036852">
    <property type="entry name" value="Peptidase_S8/S53_dom_sf"/>
</dbReference>
<feature type="signal peptide" evidence="11">
    <location>
        <begin position="1"/>
        <end position="26"/>
    </location>
</feature>
<name>A0AAE1YQ92_9LAMI</name>
<dbReference type="GO" id="GO:0004252">
    <property type="term" value="F:serine-type endopeptidase activity"/>
    <property type="evidence" value="ECO:0007669"/>
    <property type="project" value="UniProtKB-UniRule"/>
</dbReference>
<evidence type="ECO:0000313" key="15">
    <source>
        <dbReference type="EMBL" id="KAK4434395.1"/>
    </source>
</evidence>
<dbReference type="Proteomes" id="UP001293254">
    <property type="component" value="Unassembled WGS sequence"/>
</dbReference>
<dbReference type="CDD" id="cd02120">
    <property type="entry name" value="PA_subtilisin_like"/>
    <property type="match status" value="1"/>
</dbReference>